<evidence type="ECO:0000313" key="2">
    <source>
        <dbReference type="EMBL" id="MBB4933731.1"/>
    </source>
</evidence>
<reference evidence="2 3" key="1">
    <citation type="submission" date="2020-08" db="EMBL/GenBank/DDBJ databases">
        <title>Sequencing the genomes of 1000 actinobacteria strains.</title>
        <authorList>
            <person name="Klenk H.-P."/>
        </authorList>
    </citation>
    <scope>NUCLEOTIDE SEQUENCE [LARGE SCALE GENOMIC DNA]</scope>
    <source>
        <strain evidence="2 3">DSM 102030</strain>
    </source>
</reference>
<evidence type="ECO:0000313" key="3">
    <source>
        <dbReference type="Proteomes" id="UP000523007"/>
    </source>
</evidence>
<keyword evidence="1" id="KW-0472">Membrane</keyword>
<keyword evidence="1" id="KW-0812">Transmembrane</keyword>
<dbReference type="AlphaFoldDB" id="A0A7W7RLL9"/>
<keyword evidence="3" id="KW-1185">Reference proteome</keyword>
<name>A0A7W7RLL9_9ACTN</name>
<gene>
    <name evidence="2" type="ORF">F4561_004551</name>
</gene>
<comment type="caution">
    <text evidence="2">The sequence shown here is derived from an EMBL/GenBank/DDBJ whole genome shotgun (WGS) entry which is preliminary data.</text>
</comment>
<dbReference type="EMBL" id="JACHJT010000001">
    <property type="protein sequence ID" value="MBB4933731.1"/>
    <property type="molecule type" value="Genomic_DNA"/>
</dbReference>
<feature type="transmembrane region" description="Helical" evidence="1">
    <location>
        <begin position="47"/>
        <end position="68"/>
    </location>
</feature>
<dbReference type="RefSeq" id="WP_184581297.1">
    <property type="nucleotide sequence ID" value="NZ_JACHJT010000001.1"/>
</dbReference>
<sequence length="74" mass="7978">MNVRHDGDRGHDDHESQPDPTSLVAILLGGLAAWGGLGWLADWALGYEGLFLPIGLVLGAVGSVYLIYVRYVRS</sequence>
<accession>A0A7W7RLL9</accession>
<organism evidence="2 3">
    <name type="scientific">Lipingzhangella halophila</name>
    <dbReference type="NCBI Taxonomy" id="1783352"/>
    <lineage>
        <taxon>Bacteria</taxon>
        <taxon>Bacillati</taxon>
        <taxon>Actinomycetota</taxon>
        <taxon>Actinomycetes</taxon>
        <taxon>Streptosporangiales</taxon>
        <taxon>Nocardiopsidaceae</taxon>
        <taxon>Lipingzhangella</taxon>
    </lineage>
</organism>
<dbReference type="Proteomes" id="UP000523007">
    <property type="component" value="Unassembled WGS sequence"/>
</dbReference>
<proteinExistence type="predicted"/>
<protein>
    <submittedName>
        <fullName evidence="2">F0F1-type ATP synthase assembly protein I</fullName>
    </submittedName>
</protein>
<feature type="transmembrane region" description="Helical" evidence="1">
    <location>
        <begin position="21"/>
        <end position="41"/>
    </location>
</feature>
<evidence type="ECO:0000256" key="1">
    <source>
        <dbReference type="SAM" id="Phobius"/>
    </source>
</evidence>
<keyword evidence="1" id="KW-1133">Transmembrane helix</keyword>